<dbReference type="AlphaFoldDB" id="A0A7R9ENZ9"/>
<name>A0A7R9ENZ9_9NEOP</name>
<feature type="transmembrane region" description="Helical" evidence="1">
    <location>
        <begin position="24"/>
        <end position="42"/>
    </location>
</feature>
<accession>A0A7R9ENZ9</accession>
<protein>
    <submittedName>
        <fullName evidence="2">Uncharacterized protein</fullName>
    </submittedName>
</protein>
<reference evidence="2" key="1">
    <citation type="submission" date="2020-11" db="EMBL/GenBank/DDBJ databases">
        <authorList>
            <person name="Tran Van P."/>
        </authorList>
    </citation>
    <scope>NUCLEOTIDE SEQUENCE</scope>
</reference>
<gene>
    <name evidence="2" type="ORF">TBIB3V08_LOCUS1218</name>
</gene>
<keyword evidence="1" id="KW-0812">Transmembrane</keyword>
<evidence type="ECO:0000256" key="1">
    <source>
        <dbReference type="SAM" id="Phobius"/>
    </source>
</evidence>
<proteinExistence type="predicted"/>
<evidence type="ECO:0000313" key="2">
    <source>
        <dbReference type="EMBL" id="CAD7438630.1"/>
    </source>
</evidence>
<dbReference type="EMBL" id="OD564494">
    <property type="protein sequence ID" value="CAD7438630.1"/>
    <property type="molecule type" value="Genomic_DNA"/>
</dbReference>
<organism evidence="2">
    <name type="scientific">Timema bartmani</name>
    <dbReference type="NCBI Taxonomy" id="61472"/>
    <lineage>
        <taxon>Eukaryota</taxon>
        <taxon>Metazoa</taxon>
        <taxon>Ecdysozoa</taxon>
        <taxon>Arthropoda</taxon>
        <taxon>Hexapoda</taxon>
        <taxon>Insecta</taxon>
        <taxon>Pterygota</taxon>
        <taxon>Neoptera</taxon>
        <taxon>Polyneoptera</taxon>
        <taxon>Phasmatodea</taxon>
        <taxon>Timematodea</taxon>
        <taxon>Timematoidea</taxon>
        <taxon>Timematidae</taxon>
        <taxon>Timema</taxon>
    </lineage>
</organism>
<keyword evidence="1" id="KW-1133">Transmembrane helix</keyword>
<sequence>MRLTRISWEIELILSDMVLTAMEFVNLLLTLFLLLVPCVYLLKLGLRRARIVRLIDKLPGPRAYPLVGTILDVLVPRDSTY</sequence>
<keyword evidence="1" id="KW-0472">Membrane</keyword>